<dbReference type="Proteomes" id="UP000544134">
    <property type="component" value="Unassembled WGS sequence"/>
</dbReference>
<dbReference type="RefSeq" id="WP_169488398.1">
    <property type="nucleotide sequence ID" value="NZ_JABBGJ010000031.1"/>
</dbReference>
<reference evidence="1 2" key="1">
    <citation type="submission" date="2020-04" db="EMBL/GenBank/DDBJ databases">
        <title>Paraburkholderia sp. RP-4-7 isolated from soil.</title>
        <authorList>
            <person name="Dahal R.H."/>
        </authorList>
    </citation>
    <scope>NUCLEOTIDE SEQUENCE [LARGE SCALE GENOMIC DNA]</scope>
    <source>
        <strain evidence="1 2">RP-4-7</strain>
    </source>
</reference>
<evidence type="ECO:0000313" key="2">
    <source>
        <dbReference type="Proteomes" id="UP000544134"/>
    </source>
</evidence>
<protein>
    <submittedName>
        <fullName evidence="1">Uncharacterized protein</fullName>
    </submittedName>
</protein>
<gene>
    <name evidence="1" type="ORF">HHL24_26990</name>
</gene>
<sequence length="60" mass="6399">MTSKSLSPVSAVTVSIRKGKARHGETNTYQLNGSTLRDILVDGRWVTVVVSPEGKAAQSN</sequence>
<proteinExistence type="predicted"/>
<name>A0A848IIP5_9BURK</name>
<comment type="caution">
    <text evidence="1">The sequence shown here is derived from an EMBL/GenBank/DDBJ whole genome shotgun (WGS) entry which is preliminary data.</text>
</comment>
<evidence type="ECO:0000313" key="1">
    <source>
        <dbReference type="EMBL" id="NMM01571.1"/>
    </source>
</evidence>
<organism evidence="1 2">
    <name type="scientific">Paraburkholderia polaris</name>
    <dbReference type="NCBI Taxonomy" id="2728848"/>
    <lineage>
        <taxon>Bacteria</taxon>
        <taxon>Pseudomonadati</taxon>
        <taxon>Pseudomonadota</taxon>
        <taxon>Betaproteobacteria</taxon>
        <taxon>Burkholderiales</taxon>
        <taxon>Burkholderiaceae</taxon>
        <taxon>Paraburkholderia</taxon>
    </lineage>
</organism>
<dbReference type="EMBL" id="JABBGJ010000031">
    <property type="protein sequence ID" value="NMM01571.1"/>
    <property type="molecule type" value="Genomic_DNA"/>
</dbReference>
<keyword evidence="2" id="KW-1185">Reference proteome</keyword>
<accession>A0A848IIP5</accession>
<dbReference type="AlphaFoldDB" id="A0A848IIP5"/>